<evidence type="ECO:0000256" key="6">
    <source>
        <dbReference type="SAM" id="MobiDB-lite"/>
    </source>
</evidence>
<evidence type="ECO:0000256" key="1">
    <source>
        <dbReference type="ARBA" id="ARBA00022485"/>
    </source>
</evidence>
<dbReference type="Proteomes" id="UP000078486">
    <property type="component" value="Unassembled WGS sequence"/>
</dbReference>
<keyword evidence="3" id="KW-0560">Oxidoreductase</keyword>
<keyword evidence="8" id="KW-1185">Reference proteome</keyword>
<dbReference type="GO" id="GO:0051539">
    <property type="term" value="F:4 iron, 4 sulfur cluster binding"/>
    <property type="evidence" value="ECO:0007669"/>
    <property type="project" value="UniProtKB-KW"/>
</dbReference>
<keyword evidence="4" id="KW-0408">Iron</keyword>
<keyword evidence="2" id="KW-0479">Metal-binding</keyword>
<reference evidence="7 8" key="1">
    <citation type="submission" date="2016-01" db="EMBL/GenBank/DDBJ databases">
        <title>High potential of lignocellulose degradation of a new Verrucomicrobia species.</title>
        <authorList>
            <person name="Wang Y."/>
            <person name="Shi Y."/>
            <person name="Qiu Z."/>
            <person name="Liu S."/>
            <person name="Yang H."/>
        </authorList>
    </citation>
    <scope>NUCLEOTIDE SEQUENCE [LARGE SCALE GENOMIC DNA]</scope>
    <source>
        <strain evidence="7 8">TSB47</strain>
    </source>
</reference>
<dbReference type="Gene3D" id="3.50.50.60">
    <property type="entry name" value="FAD/NAD(P)-binding domain"/>
    <property type="match status" value="1"/>
</dbReference>
<accession>A0A178IBY3</accession>
<dbReference type="InterPro" id="IPR036188">
    <property type="entry name" value="FAD/NAD-bd_sf"/>
</dbReference>
<dbReference type="PANTHER" id="PTHR43498">
    <property type="entry name" value="FERREDOXIN:COB-COM HETERODISULFIDE REDUCTASE SUBUNIT A"/>
    <property type="match status" value="1"/>
</dbReference>
<sequence length="558" mass="62025">MNPPPLPPRLPKEAGLFLRVARLCGLGLVSSLAGSAVHEADVCIYGGTSAGVVAAVQTVRMGRSVILLEPGQHFGGMSIEGLGGTDIDNHRNFQNSPAVGGLALEFYRRVSARYGRTDEFEEMLRHRRKQRDLWRFEPHVAEAVFAEWIKESGIKALPTRRLAEKNNILKEGTRIVALRCDNGDEFRAAVFIDATYEGDLLAAAGVSTVLGREGNARHGETQNGIQTTSPRSHLDCAIDPYREPGRPSSGLIHGVQDQPIGREGDPDDSTQAFCFRLCLTKDPDNRLPIPKPSGYDPARYELQRRYLAAGGKITPPFAGLPNGKTDPGSWHRLAGNMPGFNDGYATASHAERTRMLRESREYIQGLYWFLANDPSAPQETRAAWSPWGLCKDEFTDNDGWPRAFYVRNGRRMVSDFVLTQNHGRKLDPLPVEDPVGLVWWPHDLHEARRLVRDGKVWLEGIVFDSSTDCDWTPFGIPYRSLVPRRTECVNLLTPTCPSATYVAYGAYRIEYQFMNAAQAVATAATLAIENQIAVQNVDYHRLRKRLLKDGQILAPPSP</sequence>
<evidence type="ECO:0000256" key="2">
    <source>
        <dbReference type="ARBA" id="ARBA00022723"/>
    </source>
</evidence>
<dbReference type="STRING" id="1184151.AW736_23725"/>
<gene>
    <name evidence="7" type="ORF">AW736_23725</name>
</gene>
<dbReference type="SUPFAM" id="SSF51905">
    <property type="entry name" value="FAD/NAD(P)-binding domain"/>
    <property type="match status" value="1"/>
</dbReference>
<protein>
    <recommendedName>
        <fullName evidence="9">Xanthan lyase</fullName>
    </recommendedName>
</protein>
<dbReference type="AlphaFoldDB" id="A0A178IBY3"/>
<evidence type="ECO:0000256" key="5">
    <source>
        <dbReference type="ARBA" id="ARBA00023014"/>
    </source>
</evidence>
<keyword evidence="1" id="KW-0004">4Fe-4S</keyword>
<name>A0A178IBY3_9BACT</name>
<dbReference type="PANTHER" id="PTHR43498:SF1">
    <property type="entry name" value="COB--COM HETERODISULFIDE REDUCTASE IRON-SULFUR SUBUNIT A"/>
    <property type="match status" value="1"/>
</dbReference>
<dbReference type="Pfam" id="PF12831">
    <property type="entry name" value="FAD_oxidored"/>
    <property type="match status" value="1"/>
</dbReference>
<dbReference type="GO" id="GO:0046872">
    <property type="term" value="F:metal ion binding"/>
    <property type="evidence" value="ECO:0007669"/>
    <property type="project" value="UniProtKB-KW"/>
</dbReference>
<evidence type="ECO:0000256" key="4">
    <source>
        <dbReference type="ARBA" id="ARBA00023004"/>
    </source>
</evidence>
<evidence type="ECO:0008006" key="9">
    <source>
        <dbReference type="Google" id="ProtNLM"/>
    </source>
</evidence>
<evidence type="ECO:0000313" key="8">
    <source>
        <dbReference type="Proteomes" id="UP000078486"/>
    </source>
</evidence>
<feature type="compositionally biased region" description="Polar residues" evidence="6">
    <location>
        <begin position="221"/>
        <end position="231"/>
    </location>
</feature>
<feature type="region of interest" description="Disordered" evidence="6">
    <location>
        <begin position="245"/>
        <end position="266"/>
    </location>
</feature>
<comment type="caution">
    <text evidence="7">The sequence shown here is derived from an EMBL/GenBank/DDBJ whole genome shotgun (WGS) entry which is preliminary data.</text>
</comment>
<dbReference type="GO" id="GO:0016491">
    <property type="term" value="F:oxidoreductase activity"/>
    <property type="evidence" value="ECO:0007669"/>
    <property type="project" value="UniProtKB-KW"/>
</dbReference>
<feature type="region of interest" description="Disordered" evidence="6">
    <location>
        <begin position="214"/>
        <end position="233"/>
    </location>
</feature>
<dbReference type="InterPro" id="IPR039650">
    <property type="entry name" value="HdrA-like"/>
</dbReference>
<evidence type="ECO:0000313" key="7">
    <source>
        <dbReference type="EMBL" id="OAM87268.1"/>
    </source>
</evidence>
<keyword evidence="5" id="KW-0411">Iron-sulfur</keyword>
<evidence type="ECO:0000256" key="3">
    <source>
        <dbReference type="ARBA" id="ARBA00023002"/>
    </source>
</evidence>
<organism evidence="7 8">
    <name type="scientific">Termitidicoccus mucosus</name>
    <dbReference type="NCBI Taxonomy" id="1184151"/>
    <lineage>
        <taxon>Bacteria</taxon>
        <taxon>Pseudomonadati</taxon>
        <taxon>Verrucomicrobiota</taxon>
        <taxon>Opitutia</taxon>
        <taxon>Opitutales</taxon>
        <taxon>Opitutaceae</taxon>
        <taxon>Termitidicoccus</taxon>
    </lineage>
</organism>
<proteinExistence type="predicted"/>
<dbReference type="OrthoDB" id="9777740at2"/>
<dbReference type="EMBL" id="LRRQ01000175">
    <property type="protein sequence ID" value="OAM87268.1"/>
    <property type="molecule type" value="Genomic_DNA"/>
</dbReference>
<dbReference type="RefSeq" id="WP_068772783.1">
    <property type="nucleotide sequence ID" value="NZ_CP109796.1"/>
</dbReference>